<evidence type="ECO:0000313" key="3">
    <source>
        <dbReference type="Proteomes" id="UP000712281"/>
    </source>
</evidence>
<proteinExistence type="predicted"/>
<dbReference type="AlphaFoldDB" id="A0A8S9KYM4"/>
<feature type="domain" description="Reverse transcriptase zinc-binding" evidence="1">
    <location>
        <begin position="45"/>
        <end position="85"/>
    </location>
</feature>
<protein>
    <recommendedName>
        <fullName evidence="1">Reverse transcriptase zinc-binding domain-containing protein</fullName>
    </recommendedName>
</protein>
<accession>A0A8S9KYM4</accession>
<evidence type="ECO:0000259" key="1">
    <source>
        <dbReference type="Pfam" id="PF13966"/>
    </source>
</evidence>
<name>A0A8S9KYM4_BRACR</name>
<sequence length="223" mass="24913">MEWDRQKIQQLFPNEEAKILTIKPSSSGAPDRRIWLSSDTGEYTTKTGTNLAARNIPVDPRCKRCGEPESSYHLLFQCSYTHQVWSLASYMRSVEASGLLDLEQEWRNTCNITTLPPGGNPITPAHSFDLLAPMDSKKQLVKESKTNRSLPRPEENVERIALLQTDAAWNSDTLNAGLGWVVKMESATSTAPSFSTFVGSPLVVEGMTVRVPLQRCRDIKAEM</sequence>
<dbReference type="EMBL" id="QGKW02000717">
    <property type="protein sequence ID" value="KAF2598266.1"/>
    <property type="molecule type" value="Genomic_DNA"/>
</dbReference>
<gene>
    <name evidence="2" type="ORF">F2Q68_00008589</name>
</gene>
<organism evidence="2 3">
    <name type="scientific">Brassica cretica</name>
    <name type="common">Mustard</name>
    <dbReference type="NCBI Taxonomy" id="69181"/>
    <lineage>
        <taxon>Eukaryota</taxon>
        <taxon>Viridiplantae</taxon>
        <taxon>Streptophyta</taxon>
        <taxon>Embryophyta</taxon>
        <taxon>Tracheophyta</taxon>
        <taxon>Spermatophyta</taxon>
        <taxon>Magnoliopsida</taxon>
        <taxon>eudicotyledons</taxon>
        <taxon>Gunneridae</taxon>
        <taxon>Pentapetalae</taxon>
        <taxon>rosids</taxon>
        <taxon>malvids</taxon>
        <taxon>Brassicales</taxon>
        <taxon>Brassicaceae</taxon>
        <taxon>Brassiceae</taxon>
        <taxon>Brassica</taxon>
    </lineage>
</organism>
<comment type="caution">
    <text evidence="2">The sequence shown here is derived from an EMBL/GenBank/DDBJ whole genome shotgun (WGS) entry which is preliminary data.</text>
</comment>
<dbReference type="Pfam" id="PF13966">
    <property type="entry name" value="zf-RVT"/>
    <property type="match status" value="1"/>
</dbReference>
<reference evidence="2" key="1">
    <citation type="submission" date="2019-12" db="EMBL/GenBank/DDBJ databases">
        <title>Genome sequencing and annotation of Brassica cretica.</title>
        <authorList>
            <person name="Studholme D.J."/>
            <person name="Sarris P.F."/>
        </authorList>
    </citation>
    <scope>NUCLEOTIDE SEQUENCE</scope>
    <source>
        <strain evidence="2">PFS-001/15</strain>
        <tissue evidence="2">Leaf</tissue>
    </source>
</reference>
<dbReference type="InterPro" id="IPR026960">
    <property type="entry name" value="RVT-Znf"/>
</dbReference>
<evidence type="ECO:0000313" key="2">
    <source>
        <dbReference type="EMBL" id="KAF2598266.1"/>
    </source>
</evidence>
<dbReference type="Proteomes" id="UP000712281">
    <property type="component" value="Unassembled WGS sequence"/>
</dbReference>